<dbReference type="RefSeq" id="WP_021703946.1">
    <property type="nucleotide sequence ID" value="NZ_BATJ01000002.1"/>
</dbReference>
<dbReference type="InterPro" id="IPR021372">
    <property type="entry name" value="DUF2989"/>
</dbReference>
<dbReference type="PROSITE" id="PS51257">
    <property type="entry name" value="PROKAR_LIPOPROTEIN"/>
    <property type="match status" value="1"/>
</dbReference>
<dbReference type="Proteomes" id="UP000016570">
    <property type="component" value="Unassembled WGS sequence"/>
</dbReference>
<evidence type="ECO:0000313" key="2">
    <source>
        <dbReference type="Proteomes" id="UP000016570"/>
    </source>
</evidence>
<comment type="caution">
    <text evidence="1">The sequence shown here is derived from an EMBL/GenBank/DDBJ whole genome shotgun (WGS) entry which is preliminary data.</text>
</comment>
<dbReference type="STRING" id="1219065.VPR01S_02_02060"/>
<dbReference type="AlphaFoldDB" id="U2ZX00"/>
<sequence>MNLHRIVSITLISAGLTGCFDSRKNTEQLCNDYPALRCEQLNVDDGQCRVPRTNLIWHRFDVLKDPTESHKITEYQMVTEYRRCLELAAQIQPIDQSALKRKRFEALVHSGEEQERIVQELSDSTEPETLYFLWSQIGDNNARRQFLQLEGSPELETAHLQYALATFYTSRDSAKTVTLLNHSLELSGADDVNTEIFKSLASTYYKLNQKEKAYIWTRVAERFDINVASQSELQLLYGFDQATYTRLDMLANEVEDAIRQGNYRSSLIPNTF</sequence>
<dbReference type="EMBL" id="BATJ01000002">
    <property type="protein sequence ID" value="GAD65955.1"/>
    <property type="molecule type" value="Genomic_DNA"/>
</dbReference>
<keyword evidence="2" id="KW-1185">Reference proteome</keyword>
<organism evidence="1 2">
    <name type="scientific">Vibrio proteolyticus NBRC 13287</name>
    <dbReference type="NCBI Taxonomy" id="1219065"/>
    <lineage>
        <taxon>Bacteria</taxon>
        <taxon>Pseudomonadati</taxon>
        <taxon>Pseudomonadota</taxon>
        <taxon>Gammaproteobacteria</taxon>
        <taxon>Vibrionales</taxon>
        <taxon>Vibrionaceae</taxon>
        <taxon>Vibrio</taxon>
    </lineage>
</organism>
<protein>
    <recommendedName>
        <fullName evidence="3">DUF2989 domain-containing protein</fullName>
    </recommendedName>
</protein>
<dbReference type="eggNOG" id="ENOG502Z7JD">
    <property type="taxonomic scope" value="Bacteria"/>
</dbReference>
<name>U2ZX00_VIBPR</name>
<evidence type="ECO:0000313" key="1">
    <source>
        <dbReference type="EMBL" id="GAD65955.1"/>
    </source>
</evidence>
<gene>
    <name evidence="1" type="ORF">VPR01S_02_02060</name>
</gene>
<reference evidence="1 2" key="1">
    <citation type="submission" date="2013-09" db="EMBL/GenBank/DDBJ databases">
        <title>Whole genome shotgun sequence of Vibrio proteolyticus NBRC 13287.</title>
        <authorList>
            <person name="Isaki S."/>
            <person name="Hosoyama A."/>
            <person name="Numata M."/>
            <person name="Hashimoto M."/>
            <person name="Hosoyama Y."/>
            <person name="Tsuchikane K."/>
            <person name="Noguchi M."/>
            <person name="Hirakata S."/>
            <person name="Ichikawa N."/>
            <person name="Ohji S."/>
            <person name="Yamazoe A."/>
            <person name="Fujita N."/>
        </authorList>
    </citation>
    <scope>NUCLEOTIDE SEQUENCE [LARGE SCALE GENOMIC DNA]</scope>
    <source>
        <strain evidence="1 2">NBRC 13287</strain>
    </source>
</reference>
<proteinExistence type="predicted"/>
<dbReference type="Pfam" id="PF11207">
    <property type="entry name" value="DUF2989"/>
    <property type="match status" value="1"/>
</dbReference>
<accession>U2ZX00</accession>
<evidence type="ECO:0008006" key="3">
    <source>
        <dbReference type="Google" id="ProtNLM"/>
    </source>
</evidence>